<accession>A0AAD4M3G6</accession>
<feature type="transmembrane region" description="Helical" evidence="1">
    <location>
        <begin position="80"/>
        <end position="97"/>
    </location>
</feature>
<organism evidence="3 4">
    <name type="scientific">Multifurca ochricompacta</name>
    <dbReference type="NCBI Taxonomy" id="376703"/>
    <lineage>
        <taxon>Eukaryota</taxon>
        <taxon>Fungi</taxon>
        <taxon>Dikarya</taxon>
        <taxon>Basidiomycota</taxon>
        <taxon>Agaricomycotina</taxon>
        <taxon>Agaricomycetes</taxon>
        <taxon>Russulales</taxon>
        <taxon>Russulaceae</taxon>
        <taxon>Multifurca</taxon>
    </lineage>
</organism>
<name>A0AAD4M3G6_9AGAM</name>
<reference evidence="3" key="1">
    <citation type="journal article" date="2022" name="New Phytol.">
        <title>Evolutionary transition to the ectomycorrhizal habit in the genomes of a hyperdiverse lineage of mushroom-forming fungi.</title>
        <authorList>
            <person name="Looney B."/>
            <person name="Miyauchi S."/>
            <person name="Morin E."/>
            <person name="Drula E."/>
            <person name="Courty P.E."/>
            <person name="Kohler A."/>
            <person name="Kuo A."/>
            <person name="LaButti K."/>
            <person name="Pangilinan J."/>
            <person name="Lipzen A."/>
            <person name="Riley R."/>
            <person name="Andreopoulos W."/>
            <person name="He G."/>
            <person name="Johnson J."/>
            <person name="Nolan M."/>
            <person name="Tritt A."/>
            <person name="Barry K.W."/>
            <person name="Grigoriev I.V."/>
            <person name="Nagy L.G."/>
            <person name="Hibbett D."/>
            <person name="Henrissat B."/>
            <person name="Matheny P.B."/>
            <person name="Labbe J."/>
            <person name="Martin F.M."/>
        </authorList>
    </citation>
    <scope>NUCLEOTIDE SEQUENCE</scope>
    <source>
        <strain evidence="3">BPL690</strain>
    </source>
</reference>
<protein>
    <submittedName>
        <fullName evidence="3">Uncharacterized protein</fullName>
    </submittedName>
</protein>
<keyword evidence="1" id="KW-1133">Transmembrane helix</keyword>
<feature type="chain" id="PRO_5041922474" evidence="2">
    <location>
        <begin position="26"/>
        <end position="133"/>
    </location>
</feature>
<evidence type="ECO:0000256" key="1">
    <source>
        <dbReference type="SAM" id="Phobius"/>
    </source>
</evidence>
<proteinExistence type="predicted"/>
<evidence type="ECO:0000313" key="4">
    <source>
        <dbReference type="Proteomes" id="UP001203297"/>
    </source>
</evidence>
<dbReference type="AlphaFoldDB" id="A0AAD4M3G6"/>
<feature type="transmembrane region" description="Helical" evidence="1">
    <location>
        <begin position="49"/>
        <end position="68"/>
    </location>
</feature>
<comment type="caution">
    <text evidence="3">The sequence shown here is derived from an EMBL/GenBank/DDBJ whole genome shotgun (WGS) entry which is preliminary data.</text>
</comment>
<keyword evidence="4" id="KW-1185">Reference proteome</keyword>
<feature type="signal peptide" evidence="2">
    <location>
        <begin position="1"/>
        <end position="25"/>
    </location>
</feature>
<dbReference type="EMBL" id="WTXG01000020">
    <property type="protein sequence ID" value="KAI0300044.1"/>
    <property type="molecule type" value="Genomic_DNA"/>
</dbReference>
<keyword evidence="1" id="KW-0472">Membrane</keyword>
<gene>
    <name evidence="3" type="ORF">B0F90DRAFT_1726210</name>
</gene>
<evidence type="ECO:0000256" key="2">
    <source>
        <dbReference type="SAM" id="SignalP"/>
    </source>
</evidence>
<dbReference type="Proteomes" id="UP001203297">
    <property type="component" value="Unassembled WGS sequence"/>
</dbReference>
<sequence>MFMFGSSTLIFILATSVIIVGPGLTSQGIPSIIKFIDHSFAIGWSPHKIDVMTGVLATPILSDVVCAWRAIVLWKFDRRVVTLLSACVLGTFAAGIYDLTLALGVHPGSQGRQHLEEGKVAVIIVGPMLGTNI</sequence>
<keyword evidence="2" id="KW-0732">Signal</keyword>
<evidence type="ECO:0000313" key="3">
    <source>
        <dbReference type="EMBL" id="KAI0300044.1"/>
    </source>
</evidence>
<feature type="non-terminal residue" evidence="3">
    <location>
        <position position="133"/>
    </location>
</feature>
<keyword evidence="1" id="KW-0812">Transmembrane</keyword>